<name>A0ABV2R3G1_9HYPH</name>
<reference evidence="2 3" key="1">
    <citation type="submission" date="2024-06" db="EMBL/GenBank/DDBJ databases">
        <title>Sorghum-associated microbial communities from plants grown in Nebraska, USA.</title>
        <authorList>
            <person name="Schachtman D."/>
        </authorList>
    </citation>
    <scope>NUCLEOTIDE SEQUENCE [LARGE SCALE GENOMIC DNA]</scope>
    <source>
        <strain evidence="2 3">3207</strain>
    </source>
</reference>
<gene>
    <name evidence="2" type="ORF">ABIE08_003599</name>
</gene>
<accession>A0ABV2R3G1</accession>
<evidence type="ECO:0000313" key="2">
    <source>
        <dbReference type="EMBL" id="MET4635648.1"/>
    </source>
</evidence>
<comment type="caution">
    <text evidence="2">The sequence shown here is derived from an EMBL/GenBank/DDBJ whole genome shotgun (WGS) entry which is preliminary data.</text>
</comment>
<dbReference type="Pfam" id="PF12915">
    <property type="entry name" value="DUF3833"/>
    <property type="match status" value="1"/>
</dbReference>
<dbReference type="Proteomes" id="UP001549321">
    <property type="component" value="Unassembled WGS sequence"/>
</dbReference>
<keyword evidence="3" id="KW-1185">Reference proteome</keyword>
<evidence type="ECO:0000256" key="1">
    <source>
        <dbReference type="SAM" id="SignalP"/>
    </source>
</evidence>
<keyword evidence="1" id="KW-0732">Signal</keyword>
<dbReference type="EMBL" id="JBEPSM010000003">
    <property type="protein sequence ID" value="MET4635648.1"/>
    <property type="molecule type" value="Genomic_DNA"/>
</dbReference>
<feature type="signal peptide" evidence="1">
    <location>
        <begin position="1"/>
        <end position="31"/>
    </location>
</feature>
<evidence type="ECO:0000313" key="3">
    <source>
        <dbReference type="Proteomes" id="UP001549321"/>
    </source>
</evidence>
<evidence type="ECO:0008006" key="4">
    <source>
        <dbReference type="Google" id="ProtNLM"/>
    </source>
</evidence>
<organism evidence="2 3">
    <name type="scientific">Kaistia defluvii</name>
    <dbReference type="NCBI Taxonomy" id="410841"/>
    <lineage>
        <taxon>Bacteria</taxon>
        <taxon>Pseudomonadati</taxon>
        <taxon>Pseudomonadota</taxon>
        <taxon>Alphaproteobacteria</taxon>
        <taxon>Hyphomicrobiales</taxon>
        <taxon>Kaistiaceae</taxon>
        <taxon>Kaistia</taxon>
    </lineage>
</organism>
<feature type="chain" id="PRO_5047379393" description="DUF3833 family protein" evidence="1">
    <location>
        <begin position="32"/>
        <end position="191"/>
    </location>
</feature>
<sequence length="191" mass="20723">MHGAFSMKIAHPLVLLLALLFSGAGLGAAQAGPTLEEAFRGEATGVGRFKSQLAGVDRGFVVTTKGRGAGGKFVLDQVFRFDNGALDRRTWHFRKTGPNTYVGTRDDVVGTAKVVVGEDAIRMSYDLITRGKNGSKLQLHFEDTIRRTGRDSIVNKGVISMLGMTVGSVDVAFQRQKSLRKRGRAEELARQ</sequence>
<protein>
    <recommendedName>
        <fullName evidence="4">DUF3833 family protein</fullName>
    </recommendedName>
</protein>
<proteinExistence type="predicted"/>
<dbReference type="InterPro" id="IPR024409">
    <property type="entry name" value="DUF3833"/>
</dbReference>